<feature type="chain" id="PRO_5035899551" evidence="3">
    <location>
        <begin position="25"/>
        <end position="669"/>
    </location>
</feature>
<organism evidence="4 5">
    <name type="scientific">Owenia fusiformis</name>
    <name type="common">Polychaete worm</name>
    <dbReference type="NCBI Taxonomy" id="6347"/>
    <lineage>
        <taxon>Eukaryota</taxon>
        <taxon>Metazoa</taxon>
        <taxon>Spiralia</taxon>
        <taxon>Lophotrochozoa</taxon>
        <taxon>Annelida</taxon>
        <taxon>Polychaeta</taxon>
        <taxon>Sedentaria</taxon>
        <taxon>Canalipalpata</taxon>
        <taxon>Sabellida</taxon>
        <taxon>Oweniida</taxon>
        <taxon>Oweniidae</taxon>
        <taxon>Owenia</taxon>
    </lineage>
</organism>
<evidence type="ECO:0000313" key="5">
    <source>
        <dbReference type="Proteomes" id="UP000749559"/>
    </source>
</evidence>
<reference evidence="4" key="1">
    <citation type="submission" date="2022-03" db="EMBL/GenBank/DDBJ databases">
        <authorList>
            <person name="Martin C."/>
        </authorList>
    </citation>
    <scope>NUCLEOTIDE SEQUENCE</scope>
</reference>
<feature type="compositionally biased region" description="Low complexity" evidence="1">
    <location>
        <begin position="425"/>
        <end position="440"/>
    </location>
</feature>
<keyword evidence="3" id="KW-0732">Signal</keyword>
<dbReference type="AlphaFoldDB" id="A0A8S4N8M9"/>
<keyword evidence="2" id="KW-0472">Membrane</keyword>
<evidence type="ECO:0000256" key="2">
    <source>
        <dbReference type="SAM" id="Phobius"/>
    </source>
</evidence>
<keyword evidence="2" id="KW-0812">Transmembrane</keyword>
<accession>A0A8S4N8M9</accession>
<keyword evidence="2" id="KW-1133">Transmembrane helix</keyword>
<feature type="region of interest" description="Disordered" evidence="1">
    <location>
        <begin position="310"/>
        <end position="333"/>
    </location>
</feature>
<feature type="transmembrane region" description="Helical" evidence="2">
    <location>
        <begin position="244"/>
        <end position="268"/>
    </location>
</feature>
<gene>
    <name evidence="4" type="ORF">OFUS_LOCUS4816</name>
</gene>
<name>A0A8S4N8M9_OWEFU</name>
<comment type="caution">
    <text evidence="4">The sequence shown here is derived from an EMBL/GenBank/DDBJ whole genome shotgun (WGS) entry which is preliminary data.</text>
</comment>
<sequence>MNNMMRKSWMGIVFVIMVVATTYCNAVVDKLNKVLSSPRPPHGLTPSSPLIEFEKHGYKGCGYDNWCYIDDEGEGHYCMTCPEFIIQDGCSGECCRKNRGVQEGKFQCASTDRDVKRPECPKIEIPDSKITCHPDNRIMWIQTECLVECLNTPVHKYYTCARSGAYLQWVPELSQELCRVEGTTHTAIDTTTQTAIDTTTIKIADTTTPEFESSQTLYDIVNASDKMYNLSQSTGTIDEAKNKYLGPVVGVVAGVVFMGLIFLCFCLIRKCLRDPKWKPLKNRFIRCKPKEENPGAEEVPLNGQEFEEVEEKPRHVENSKANAVSNDPKTEEHNLNLGKTACEKEDTEDKDVHRFTPVAVGPKSTDDNDYSLSSLNLGPNKKDDYPIKIMPELSASENTFEFIESKRESEELEALIGPKETPNKPSISAPDSSSPIPQISPAGLSSIDSVLFKYPKDANPHAGGDHIVGVIDEPKSDGNMKAVPELCPSPSYDFSEPGMQAAGGYVVESNSMGIDLVPVREEGKPKENYGGAIKYDEPQAKDPNEHLKTWVEKLRKNDVLLDDMWQMLEFQKFLQVILDPGDEWISLEYECPVKPIDIEHGISMNDYIEYAKSEGKKKQSCTKNTINGILKRHPGVTMSELLLWFIKHRQFSSVNKIKTFMERHGHKIN</sequence>
<evidence type="ECO:0000313" key="4">
    <source>
        <dbReference type="EMBL" id="CAH1777822.1"/>
    </source>
</evidence>
<proteinExistence type="predicted"/>
<keyword evidence="5" id="KW-1185">Reference proteome</keyword>
<evidence type="ECO:0000256" key="1">
    <source>
        <dbReference type="SAM" id="MobiDB-lite"/>
    </source>
</evidence>
<dbReference type="EMBL" id="CAIIXF020000002">
    <property type="protein sequence ID" value="CAH1777822.1"/>
    <property type="molecule type" value="Genomic_DNA"/>
</dbReference>
<feature type="signal peptide" evidence="3">
    <location>
        <begin position="1"/>
        <end position="24"/>
    </location>
</feature>
<feature type="region of interest" description="Disordered" evidence="1">
    <location>
        <begin position="417"/>
        <end position="440"/>
    </location>
</feature>
<dbReference type="Proteomes" id="UP000749559">
    <property type="component" value="Unassembled WGS sequence"/>
</dbReference>
<protein>
    <submittedName>
        <fullName evidence="4">Uncharacterized protein</fullName>
    </submittedName>
</protein>
<evidence type="ECO:0000256" key="3">
    <source>
        <dbReference type="SAM" id="SignalP"/>
    </source>
</evidence>